<gene>
    <name evidence="11" type="primary">comGC</name>
    <name evidence="11" type="ORF">QYB95_07190</name>
</gene>
<evidence type="ECO:0000256" key="9">
    <source>
        <dbReference type="ARBA" id="ARBA00043982"/>
    </source>
</evidence>
<comment type="subcellular location">
    <subcellularLocation>
        <location evidence="1">Cell membrane</location>
        <topology evidence="1">Single-pass membrane protein</topology>
    </subcellularLocation>
    <subcellularLocation>
        <location evidence="2">Cell surface</location>
    </subcellularLocation>
</comment>
<keyword evidence="10" id="KW-0813">Transport</keyword>
<dbReference type="NCBIfam" id="NF040999">
    <property type="entry name" value="pilin_ComGC"/>
    <property type="match status" value="1"/>
</dbReference>
<keyword evidence="8 10" id="KW-0178">Competence</keyword>
<dbReference type="Proteomes" id="UP001172743">
    <property type="component" value="Unassembled WGS sequence"/>
</dbReference>
<dbReference type="InterPro" id="IPR045584">
    <property type="entry name" value="Pilin-like"/>
</dbReference>
<proteinExistence type="inferred from homology"/>
<evidence type="ECO:0000256" key="2">
    <source>
        <dbReference type="ARBA" id="ARBA00004241"/>
    </source>
</evidence>
<evidence type="ECO:0000256" key="3">
    <source>
        <dbReference type="ARBA" id="ARBA00022475"/>
    </source>
</evidence>
<keyword evidence="7 10" id="KW-0472">Membrane</keyword>
<keyword evidence="6 10" id="KW-1133">Transmembrane helix</keyword>
<keyword evidence="3 10" id="KW-1003">Cell membrane</keyword>
<dbReference type="PIRSF" id="PIRSF029928">
    <property type="entry name" value="Late_competence_ComGC"/>
    <property type="match status" value="1"/>
</dbReference>
<dbReference type="EMBL" id="JAUHTQ010000004">
    <property type="protein sequence ID" value="MDN4493314.1"/>
    <property type="molecule type" value="Genomic_DNA"/>
</dbReference>
<reference evidence="11" key="1">
    <citation type="submission" date="2023-07" db="EMBL/GenBank/DDBJ databases">
        <title>Ureibacillus sp. isolated from freshwater well.</title>
        <authorList>
            <person name="Kirdat K."/>
            <person name="Bhatt A."/>
            <person name="Teware R."/>
            <person name="Bhavsar Y."/>
            <person name="Yadav A."/>
        </authorList>
    </citation>
    <scope>NUCLEOTIDE SEQUENCE</scope>
    <source>
        <strain evidence="11">BA0131</strain>
    </source>
</reference>
<dbReference type="PANTHER" id="PTHR30093">
    <property type="entry name" value="GENERAL SECRETION PATHWAY PROTEIN G"/>
    <property type="match status" value="1"/>
</dbReference>
<comment type="similarity">
    <text evidence="9 10">Belongs to the ComGC family.</text>
</comment>
<comment type="function">
    <text evidence="10">Required for transformation and DNA binding.</text>
</comment>
<evidence type="ECO:0000313" key="11">
    <source>
        <dbReference type="EMBL" id="MDN4493314.1"/>
    </source>
</evidence>
<evidence type="ECO:0000256" key="10">
    <source>
        <dbReference type="PIRNR" id="PIRNR029928"/>
    </source>
</evidence>
<evidence type="ECO:0000256" key="1">
    <source>
        <dbReference type="ARBA" id="ARBA00004162"/>
    </source>
</evidence>
<keyword evidence="4" id="KW-0488">Methylation</keyword>
<keyword evidence="12" id="KW-1185">Reference proteome</keyword>
<dbReference type="PRINTS" id="PR00813">
    <property type="entry name" value="BCTERIALGSPG"/>
</dbReference>
<comment type="subunit">
    <text evidence="10">Homodimer.</text>
</comment>
<dbReference type="NCBIfam" id="TIGR02532">
    <property type="entry name" value="IV_pilin_GFxxxE"/>
    <property type="match status" value="1"/>
</dbReference>
<dbReference type="InterPro" id="IPR000983">
    <property type="entry name" value="Bac_GSPG_pilin"/>
</dbReference>
<organism evidence="11 12">
    <name type="scientific">Ureibacillus aquaedulcis</name>
    <dbReference type="NCBI Taxonomy" id="3058421"/>
    <lineage>
        <taxon>Bacteria</taxon>
        <taxon>Bacillati</taxon>
        <taxon>Bacillota</taxon>
        <taxon>Bacilli</taxon>
        <taxon>Bacillales</taxon>
        <taxon>Caryophanaceae</taxon>
        <taxon>Ureibacillus</taxon>
    </lineage>
</organism>
<dbReference type="RefSeq" id="WP_301137624.1">
    <property type="nucleotide sequence ID" value="NZ_JAUHTQ010000004.1"/>
</dbReference>
<dbReference type="Gene3D" id="3.30.700.10">
    <property type="entry name" value="Glycoprotein, Type 4 Pilin"/>
    <property type="match status" value="1"/>
</dbReference>
<accession>A0ABT8GPI3</accession>
<comment type="caution">
    <text evidence="11">The sequence shown here is derived from an EMBL/GenBank/DDBJ whole genome shotgun (WGS) entry which is preliminary data.</text>
</comment>
<evidence type="ECO:0000313" key="12">
    <source>
        <dbReference type="Proteomes" id="UP001172743"/>
    </source>
</evidence>
<dbReference type="Pfam" id="PF07963">
    <property type="entry name" value="N_methyl"/>
    <property type="match status" value="1"/>
</dbReference>
<dbReference type="InterPro" id="IPR016940">
    <property type="entry name" value="ComGC"/>
</dbReference>
<evidence type="ECO:0000256" key="8">
    <source>
        <dbReference type="ARBA" id="ARBA00023287"/>
    </source>
</evidence>
<name>A0ABT8GPI3_9BACL</name>
<sequence>MKRMNEKGFTLIEMLIVLLIISVLILVTIPNVTKHFTTIDNKGCEAYLKMVQGQVEAYKIDHNALPTLGQLKTGGYLTDDEETACPNGDLIEIESDGNVVAVKKTSEVDTSDS</sequence>
<evidence type="ECO:0000256" key="4">
    <source>
        <dbReference type="ARBA" id="ARBA00022481"/>
    </source>
</evidence>
<dbReference type="PANTHER" id="PTHR30093:SF2">
    <property type="entry name" value="TYPE II SECRETION SYSTEM PROTEIN H"/>
    <property type="match status" value="1"/>
</dbReference>
<dbReference type="SUPFAM" id="SSF54523">
    <property type="entry name" value="Pili subunits"/>
    <property type="match status" value="1"/>
</dbReference>
<dbReference type="InterPro" id="IPR012902">
    <property type="entry name" value="N_methyl_site"/>
</dbReference>
<dbReference type="PROSITE" id="PS00409">
    <property type="entry name" value="PROKAR_NTER_METHYL"/>
    <property type="match status" value="1"/>
</dbReference>
<evidence type="ECO:0000256" key="7">
    <source>
        <dbReference type="ARBA" id="ARBA00023136"/>
    </source>
</evidence>
<evidence type="ECO:0000256" key="5">
    <source>
        <dbReference type="ARBA" id="ARBA00022692"/>
    </source>
</evidence>
<keyword evidence="5 10" id="KW-0812">Transmembrane</keyword>
<protein>
    <recommendedName>
        <fullName evidence="10">ComG operon protein 3</fullName>
    </recommendedName>
</protein>
<evidence type="ECO:0000256" key="6">
    <source>
        <dbReference type="ARBA" id="ARBA00022989"/>
    </source>
</evidence>
<feature type="transmembrane region" description="Helical" evidence="10">
    <location>
        <begin position="12"/>
        <end position="32"/>
    </location>
</feature>